<dbReference type="EMBL" id="MK962630">
    <property type="protein sequence ID" value="QDH84026.1"/>
    <property type="molecule type" value="Genomic_DNA"/>
</dbReference>
<evidence type="ECO:0000313" key="2">
    <source>
        <dbReference type="Proteomes" id="UP000317048"/>
    </source>
</evidence>
<organism evidence="1 2">
    <name type="scientific">Achromobacter phage vB_AxyP_19-32_Axy11</name>
    <dbReference type="NCBI Taxonomy" id="2591042"/>
    <lineage>
        <taxon>Viruses</taxon>
        <taxon>Duplodnaviria</taxon>
        <taxon>Heunggongvirae</taxon>
        <taxon>Uroviricota</taxon>
        <taxon>Caudoviricetes</taxon>
        <taxon>Schitoviridae</taxon>
        <taxon>Rothmandenesvirinae</taxon>
        <taxon>Pourcelvirus</taxon>
        <taxon>Pourcelvirus Axy11</taxon>
    </lineage>
</organism>
<sequence length="186" mass="20260">MRIPILGMDPSMRNWGLAFSHLDLEDGTMDPPTLAVVKTAEEAKGKQVRMNSYDIEQAQTLYGEILPMALASKVIFVEVPHGSQSASGMKGYGMCIGILGALRAQGIPFIEVTESESKKLFAGDRNATKDMMIQAARSWYPTANWPMHGGKINASKAEHMADAIAAIHAGVRTSQFQQLIRLLKAV</sequence>
<protein>
    <recommendedName>
        <fullName evidence="3">Holliday junction resolvase</fullName>
    </recommendedName>
</protein>
<dbReference type="SUPFAM" id="SSF53098">
    <property type="entry name" value="Ribonuclease H-like"/>
    <property type="match status" value="1"/>
</dbReference>
<dbReference type="Proteomes" id="UP000317048">
    <property type="component" value="Segment"/>
</dbReference>
<dbReference type="InterPro" id="IPR012337">
    <property type="entry name" value="RNaseH-like_sf"/>
</dbReference>
<dbReference type="Gene3D" id="3.30.420.10">
    <property type="entry name" value="Ribonuclease H-like superfamily/Ribonuclease H"/>
    <property type="match status" value="1"/>
</dbReference>
<keyword evidence="2" id="KW-1185">Reference proteome</keyword>
<evidence type="ECO:0008006" key="3">
    <source>
        <dbReference type="Google" id="ProtNLM"/>
    </source>
</evidence>
<dbReference type="InterPro" id="IPR036397">
    <property type="entry name" value="RNaseH_sf"/>
</dbReference>
<reference evidence="1 2" key="1">
    <citation type="submission" date="2019-05" db="EMBL/GenBank/DDBJ databases">
        <title>Complete genome sequence of sixteen phages from Abidjan, cote d'Ivoire, isolated on a single strain of Achromobacter xylosoxidans.</title>
        <authorList>
            <person name="Essoh C."/>
            <person name="Vernadet J.-P."/>
            <person name="Vergnaud G."/>
            <person name="Pourcel C."/>
        </authorList>
    </citation>
    <scope>NUCLEOTIDE SEQUENCE [LARGE SCALE GENOMIC DNA]</scope>
</reference>
<accession>A0A514CU84</accession>
<dbReference type="GO" id="GO:0003676">
    <property type="term" value="F:nucleic acid binding"/>
    <property type="evidence" value="ECO:0007669"/>
    <property type="project" value="InterPro"/>
</dbReference>
<name>A0A514CU84_9CAUD</name>
<proteinExistence type="predicted"/>
<gene>
    <name evidence="1" type="ORF">Axy11_053</name>
</gene>
<evidence type="ECO:0000313" key="1">
    <source>
        <dbReference type="EMBL" id="QDH84026.1"/>
    </source>
</evidence>